<comment type="caution">
    <text evidence="2">The sequence shown here is derived from an EMBL/GenBank/DDBJ whole genome shotgun (WGS) entry which is preliminary data.</text>
</comment>
<evidence type="ECO:0000313" key="2">
    <source>
        <dbReference type="EMBL" id="GGI85807.1"/>
    </source>
</evidence>
<evidence type="ECO:0000313" key="5">
    <source>
        <dbReference type="Proteomes" id="UP000652720"/>
    </source>
</evidence>
<dbReference type="Proteomes" id="UP000652720">
    <property type="component" value="Unassembled WGS sequence"/>
</dbReference>
<dbReference type="RefSeq" id="WP_017870369.1">
    <property type="nucleotide sequence ID" value="NZ_BMLZ01000021.1"/>
</dbReference>
<feature type="region of interest" description="Disordered" evidence="1">
    <location>
        <begin position="89"/>
        <end position="110"/>
    </location>
</feature>
<organism evidence="2 5">
    <name type="scientific">Deinococcus wulumuqiensis</name>
    <dbReference type="NCBI Taxonomy" id="980427"/>
    <lineage>
        <taxon>Bacteria</taxon>
        <taxon>Thermotogati</taxon>
        <taxon>Deinococcota</taxon>
        <taxon>Deinococci</taxon>
        <taxon>Deinococcales</taxon>
        <taxon>Deinococcaceae</taxon>
        <taxon>Deinococcus</taxon>
    </lineage>
</organism>
<dbReference type="GeneID" id="59166875"/>
<dbReference type="EMBL" id="BMLZ01000021">
    <property type="protein sequence ID" value="GGP30180.1"/>
    <property type="molecule type" value="Genomic_DNA"/>
</dbReference>
<dbReference type="Proteomes" id="UP000630135">
    <property type="component" value="Unassembled WGS sequence"/>
</dbReference>
<sequence length="110" mass="12230">MNDTIKMIVGGQRVTLRLTGNDHGLRRTWEGSFMGGHLKVIETYYDREGIDAVRYEVEVTRSLAPVGKPGFHLGATLQEASTFFNLDMAVDDSPGPDTSPDEQDQEDLPF</sequence>
<dbReference type="EMBL" id="BMMA01000019">
    <property type="protein sequence ID" value="GGI85807.1"/>
    <property type="molecule type" value="Genomic_DNA"/>
</dbReference>
<evidence type="ECO:0000256" key="1">
    <source>
        <dbReference type="SAM" id="MobiDB-lite"/>
    </source>
</evidence>
<evidence type="ECO:0000313" key="4">
    <source>
        <dbReference type="Proteomes" id="UP000630135"/>
    </source>
</evidence>
<reference evidence="2" key="4">
    <citation type="submission" date="2023-08" db="EMBL/GenBank/DDBJ databases">
        <authorList>
            <person name="Sun Q."/>
            <person name="Zhou Y."/>
        </authorList>
    </citation>
    <scope>NUCLEOTIDE SEQUENCE</scope>
    <source>
        <strain evidence="3">CGMCC 1.8884</strain>
        <strain evidence="2">CGMCC 1.8885</strain>
    </source>
</reference>
<reference evidence="4" key="3">
    <citation type="journal article" date="2019" name="Int. J. Syst. Evol. Microbiol.">
        <title>The Global Catalogue of Microorganisms (GCM) 10K type strain sequencing project: providing services to taxonomists for standard genome sequencing and annotation.</title>
        <authorList>
            <consortium name="The Broad Institute Genomics Platform"/>
            <consortium name="The Broad Institute Genome Sequencing Center for Infectious Disease"/>
            <person name="Wu L."/>
            <person name="Ma J."/>
        </authorList>
    </citation>
    <scope>NUCLEOTIDE SEQUENCE [LARGE SCALE GENOMIC DNA]</scope>
    <source>
        <strain evidence="4">CGMCC 1.8884</strain>
    </source>
</reference>
<feature type="compositionally biased region" description="Acidic residues" evidence="1">
    <location>
        <begin position="99"/>
        <end position="110"/>
    </location>
</feature>
<dbReference type="AlphaFoldDB" id="A0AAV4KA64"/>
<evidence type="ECO:0008006" key="6">
    <source>
        <dbReference type="Google" id="ProtNLM"/>
    </source>
</evidence>
<reference evidence="3" key="1">
    <citation type="journal article" date="2014" name="Int. J. Syst. Evol. Microbiol.">
        <title>Complete genome of a new Firmicutes species belonging to the dominant human colonic microbiota ('Ruminococcus bicirculans') reveals two chromosomes and a selective capacity to utilize plant glucans.</title>
        <authorList>
            <consortium name="NISC Comparative Sequencing Program"/>
            <person name="Wegmann U."/>
            <person name="Louis P."/>
            <person name="Goesmann A."/>
            <person name="Henrissat B."/>
            <person name="Duncan S.H."/>
            <person name="Flint H.J."/>
        </authorList>
    </citation>
    <scope>NUCLEOTIDE SEQUENCE</scope>
    <source>
        <strain evidence="3">CGMCC 1.8884</strain>
    </source>
</reference>
<evidence type="ECO:0000313" key="3">
    <source>
        <dbReference type="EMBL" id="GGP30180.1"/>
    </source>
</evidence>
<accession>A0AAV4KA64</accession>
<keyword evidence="4" id="KW-1185">Reference proteome</keyword>
<protein>
    <recommendedName>
        <fullName evidence="6">Single-stranded DNA-binding protein</fullName>
    </recommendedName>
</protein>
<gene>
    <name evidence="3" type="ORF">GCM10008021_18310</name>
    <name evidence="2" type="ORF">GCM10010914_20360</name>
</gene>
<reference evidence="2" key="2">
    <citation type="journal article" date="2014" name="Int. J. Syst. Evol. Microbiol.">
        <title>Complete genome sequence of Corynebacterium casei LMG S-19264T (=DSM 44701T), isolated from a smear-ripened cheese.</title>
        <authorList>
            <consortium name="US DOE Joint Genome Institute (JGI-PGF)"/>
            <person name="Walter F."/>
            <person name="Albersmeier A."/>
            <person name="Kalinowski J."/>
            <person name="Ruckert C."/>
        </authorList>
    </citation>
    <scope>NUCLEOTIDE SEQUENCE</scope>
    <source>
        <strain evidence="2">CGMCC 1.8885</strain>
    </source>
</reference>
<name>A0AAV4KA64_9DEIO</name>
<proteinExistence type="predicted"/>